<dbReference type="InterPro" id="IPR038461">
    <property type="entry name" value="Schlafen_AlbA_2_dom_sf"/>
</dbReference>
<evidence type="ECO:0000313" key="4">
    <source>
        <dbReference type="Proteomes" id="UP001229651"/>
    </source>
</evidence>
<dbReference type="EMBL" id="JAUSUT010000001">
    <property type="protein sequence ID" value="MDQ0379990.1"/>
    <property type="molecule type" value="Genomic_DNA"/>
</dbReference>
<evidence type="ECO:0000313" key="3">
    <source>
        <dbReference type="EMBL" id="MDQ0379990.1"/>
    </source>
</evidence>
<evidence type="ECO:0000259" key="1">
    <source>
        <dbReference type="Pfam" id="PF03235"/>
    </source>
</evidence>
<evidence type="ECO:0000259" key="2">
    <source>
        <dbReference type="Pfam" id="PF04326"/>
    </source>
</evidence>
<dbReference type="Gene3D" id="3.30.950.30">
    <property type="entry name" value="Schlafen, AAA domain"/>
    <property type="match status" value="1"/>
</dbReference>
<sequence length="763" mass="86403">MKALFREVNYQLSKLLAEIEDGDIGLPEIQRPFVWSRTKVRDLFDSMYRGFPVGYFLFWENPANPATTRQIGFNEKQQVARRLIVDGQQRLTSLYSVIKDRPVLDDEYQQSRLTIAFRPRDRRFAVPDAAIDKDPEYISNISHLWSGPKSRHRFQTEFIDRLRSSRDVSPAEEDHIIEAIDRLYDLRDYPFTALELSASASEEEVADIFVRINSEGVELKQADFILTLMSVHWDAGRQELEQFCYSARHPKTASGTPYNNFFIPNPDELLRVTVGLGLRRARLQAVYPVLRGKELDTGRISPDARERQFDLLRAAQREALDLDNWHEFLGALRHAGYRSGAMITSRFTIVFSYIAFLIAKSDYDISYTDLKPVIARWFFMCSLTGRYTGSSESRMEQDLRRFAEARTGEEFISILDGVINTQLTNDFWDVALPDLLATSASYSPSLFAYHASLTLLEANVLFTSMPVSDLLDPSTKPKKTSADRYQLFRRKYLESTGIHGVSRLNQLANYAILEWPAGKKPSTESPLDYFPKLWESYVPEEQQDKTRFLHGLPEGWEQLEYEEFLDRRRKHLALVIKTAFEKLRTGTAAVPGSGERAWTGHTVQELLSQEESFEVEFKQTGIGQRADSGKAKFPSDAVIKTVAAFLNSGTGGTLAIGITDDKRILGLASDFDASGMDVDKYLNAVTSGLVSACGAGPVTLHTRARAEKAEGEWVVVIDVSPSSKPVFARVTKNDEAFFVRANNTTRQLGISEAHEYIGTRWGA</sequence>
<keyword evidence="4" id="KW-1185">Reference proteome</keyword>
<proteinExistence type="predicted"/>
<reference evidence="3 4" key="1">
    <citation type="submission" date="2023-07" db="EMBL/GenBank/DDBJ databases">
        <title>Sequencing the genomes of 1000 actinobacteria strains.</title>
        <authorList>
            <person name="Klenk H.-P."/>
        </authorList>
    </citation>
    <scope>NUCLEOTIDE SEQUENCE [LARGE SCALE GENOMIC DNA]</scope>
    <source>
        <strain evidence="3 4">DSM 45805</strain>
    </source>
</reference>
<name>A0ABU0EYQ3_9PSEU</name>
<dbReference type="Pfam" id="PF03235">
    <property type="entry name" value="GmrSD_N"/>
    <property type="match status" value="1"/>
</dbReference>
<gene>
    <name evidence="3" type="ORF">FB470_003984</name>
</gene>
<protein>
    <recommendedName>
        <fullName evidence="5">DUF262 domain-containing protein</fullName>
    </recommendedName>
</protein>
<feature type="domain" description="GmrSD restriction endonucleases N-terminal" evidence="1">
    <location>
        <begin position="12"/>
        <end position="226"/>
    </location>
</feature>
<dbReference type="Pfam" id="PF04326">
    <property type="entry name" value="SLFN_AlbA_2"/>
    <property type="match status" value="1"/>
</dbReference>
<dbReference type="RefSeq" id="WP_306993644.1">
    <property type="nucleotide sequence ID" value="NZ_JAUSUT010000001.1"/>
</dbReference>
<comment type="caution">
    <text evidence="3">The sequence shown here is derived from an EMBL/GenBank/DDBJ whole genome shotgun (WGS) entry which is preliminary data.</text>
</comment>
<evidence type="ECO:0008006" key="5">
    <source>
        <dbReference type="Google" id="ProtNLM"/>
    </source>
</evidence>
<dbReference type="PANTHER" id="PTHR37292">
    <property type="entry name" value="VNG6097C"/>
    <property type="match status" value="1"/>
</dbReference>
<dbReference type="PANTHER" id="PTHR37292:SF2">
    <property type="entry name" value="DUF262 DOMAIN-CONTAINING PROTEIN"/>
    <property type="match status" value="1"/>
</dbReference>
<feature type="domain" description="Schlafen AlbA-2" evidence="2">
    <location>
        <begin position="611"/>
        <end position="748"/>
    </location>
</feature>
<dbReference type="Proteomes" id="UP001229651">
    <property type="component" value="Unassembled WGS sequence"/>
</dbReference>
<dbReference type="InterPro" id="IPR004919">
    <property type="entry name" value="GmrSD_N"/>
</dbReference>
<dbReference type="InterPro" id="IPR007421">
    <property type="entry name" value="Schlafen_AlbA_2_dom"/>
</dbReference>
<accession>A0ABU0EYQ3</accession>
<organism evidence="3 4">
    <name type="scientific">Amycolatopsis thermophila</name>
    <dbReference type="NCBI Taxonomy" id="206084"/>
    <lineage>
        <taxon>Bacteria</taxon>
        <taxon>Bacillati</taxon>
        <taxon>Actinomycetota</taxon>
        <taxon>Actinomycetes</taxon>
        <taxon>Pseudonocardiales</taxon>
        <taxon>Pseudonocardiaceae</taxon>
        <taxon>Amycolatopsis</taxon>
    </lineage>
</organism>